<dbReference type="AlphaFoldDB" id="A0A8X6WA97"/>
<keyword evidence="3" id="KW-1185">Reference proteome</keyword>
<dbReference type="Proteomes" id="UP000887159">
    <property type="component" value="Unassembled WGS sequence"/>
</dbReference>
<comment type="caution">
    <text evidence="2">The sequence shown here is derived from an EMBL/GenBank/DDBJ whole genome shotgun (WGS) entry which is preliminary data.</text>
</comment>
<dbReference type="EMBL" id="BMAU01021394">
    <property type="protein sequence ID" value="GFY30749.1"/>
    <property type="molecule type" value="Genomic_DNA"/>
</dbReference>
<evidence type="ECO:0000256" key="1">
    <source>
        <dbReference type="SAM" id="MobiDB-lite"/>
    </source>
</evidence>
<feature type="region of interest" description="Disordered" evidence="1">
    <location>
        <begin position="1"/>
        <end position="20"/>
    </location>
</feature>
<sequence>MGNLAVRALDSRPEGLGSTPDATKYPRIYKEYVLVKSVGPKSCGMSHECRVWRVFPFPSDRCRNCGGGDRWCRHLWSLRGSRRAKSFCHLYGAQGQRQAYFLPR</sequence>
<evidence type="ECO:0000313" key="3">
    <source>
        <dbReference type="Proteomes" id="UP000887159"/>
    </source>
</evidence>
<name>A0A8X6WA97_TRICX</name>
<organism evidence="2 3">
    <name type="scientific">Trichonephila clavipes</name>
    <name type="common">Golden silk orbweaver</name>
    <name type="synonym">Nephila clavipes</name>
    <dbReference type="NCBI Taxonomy" id="2585209"/>
    <lineage>
        <taxon>Eukaryota</taxon>
        <taxon>Metazoa</taxon>
        <taxon>Ecdysozoa</taxon>
        <taxon>Arthropoda</taxon>
        <taxon>Chelicerata</taxon>
        <taxon>Arachnida</taxon>
        <taxon>Araneae</taxon>
        <taxon>Araneomorphae</taxon>
        <taxon>Entelegynae</taxon>
        <taxon>Araneoidea</taxon>
        <taxon>Nephilidae</taxon>
        <taxon>Trichonephila</taxon>
    </lineage>
</organism>
<evidence type="ECO:0000313" key="2">
    <source>
        <dbReference type="EMBL" id="GFY30749.1"/>
    </source>
</evidence>
<accession>A0A8X6WA97</accession>
<gene>
    <name evidence="2" type="primary">NCL1_18804</name>
    <name evidence="2" type="ORF">TNCV_3119091</name>
</gene>
<proteinExistence type="predicted"/>
<protein>
    <submittedName>
        <fullName evidence="2">Uncharacterized protein</fullName>
    </submittedName>
</protein>
<reference evidence="2" key="1">
    <citation type="submission" date="2020-08" db="EMBL/GenBank/DDBJ databases">
        <title>Multicomponent nature underlies the extraordinary mechanical properties of spider dragline silk.</title>
        <authorList>
            <person name="Kono N."/>
            <person name="Nakamura H."/>
            <person name="Mori M."/>
            <person name="Yoshida Y."/>
            <person name="Ohtoshi R."/>
            <person name="Malay A.D."/>
            <person name="Moran D.A.P."/>
            <person name="Tomita M."/>
            <person name="Numata K."/>
            <person name="Arakawa K."/>
        </authorList>
    </citation>
    <scope>NUCLEOTIDE SEQUENCE</scope>
</reference>